<feature type="compositionally biased region" description="Low complexity" evidence="1">
    <location>
        <begin position="618"/>
        <end position="628"/>
    </location>
</feature>
<feature type="compositionally biased region" description="Polar residues" evidence="1">
    <location>
        <begin position="872"/>
        <end position="891"/>
    </location>
</feature>
<evidence type="ECO:0000313" key="3">
    <source>
        <dbReference type="Proteomes" id="UP000494165"/>
    </source>
</evidence>
<feature type="compositionally biased region" description="Basic and acidic residues" evidence="1">
    <location>
        <begin position="496"/>
        <end position="514"/>
    </location>
</feature>
<dbReference type="PANTHER" id="PTHR37970:SF1">
    <property type="entry name" value="SERINE-RICH ADHESIN FOR PLATELETS"/>
    <property type="match status" value="1"/>
</dbReference>
<keyword evidence="3" id="KW-1185">Reference proteome</keyword>
<feature type="compositionally biased region" description="Pro residues" evidence="1">
    <location>
        <begin position="675"/>
        <end position="689"/>
    </location>
</feature>
<dbReference type="Proteomes" id="UP000494165">
    <property type="component" value="Unassembled WGS sequence"/>
</dbReference>
<dbReference type="PANTHER" id="PTHR37970">
    <property type="entry name" value="PROTEIN CBG08587"/>
    <property type="match status" value="1"/>
</dbReference>
<dbReference type="PRINTS" id="PR01217">
    <property type="entry name" value="PRICHEXTENSN"/>
</dbReference>
<comment type="caution">
    <text evidence="2">The sequence shown here is derived from an EMBL/GenBank/DDBJ whole genome shotgun (WGS) entry which is preliminary data.</text>
</comment>
<feature type="compositionally biased region" description="Low complexity" evidence="1">
    <location>
        <begin position="915"/>
        <end position="925"/>
    </location>
</feature>
<proteinExistence type="predicted"/>
<reference evidence="2 3" key="1">
    <citation type="submission" date="2020-04" db="EMBL/GenBank/DDBJ databases">
        <authorList>
            <person name="Alioto T."/>
            <person name="Alioto T."/>
            <person name="Gomez Garrido J."/>
        </authorList>
    </citation>
    <scope>NUCLEOTIDE SEQUENCE [LARGE SCALE GENOMIC DNA]</scope>
</reference>
<feature type="compositionally biased region" description="Basic and acidic residues" evidence="1">
    <location>
        <begin position="387"/>
        <end position="402"/>
    </location>
</feature>
<feature type="region of interest" description="Disordered" evidence="1">
    <location>
        <begin position="368"/>
        <end position="425"/>
    </location>
</feature>
<gene>
    <name evidence="2" type="ORF">CLODIP_2_CD04165</name>
</gene>
<sequence>MGQRQWVQQQERGAALSVSPRRHAIGPLFVGNRWLRATVFVHISHSESTARHVSRAWRGPTGGVPRSDRSSGQVGTRRGRVEATPEPFVSASAFEPLDSSNDGRGGAKTEHAAPPPRPPAPPPTAVPQHSILKGVGKRPEKKAPKPAGVCFPKEEAEIIGYDGGDVSTDDEDNFVSTSESDLPDSSFPELSDAEDKALQNLTRKNTDFNSDNLNLLKASAAPPSATNGISNGNKITVNITNSVTTNGKPKSEKLELGKSVVHKSTVPIVPVTPFGSKPTAICAPTPKERFSFGAASFPISRPPENCTTVEKLEKKERWPPLGHEDTSSRLTAPALVKTIKEISPLKEKKEVAPEPTIVKIEVPSKPIEEVGLSLTPSDSDASTLSEDEAKKPPAFMRHKDSVDLISPPRSPLLPAKNDQRPPPIGKVASDLCIALKNNVLNKKPEFERRRKNGTKLSAAPIRRWTVSSDRVVIQPRRPIMDAPEIVPLTLHPYKQLEPRELAGEPDGEDSKVDVADCQPPPTSEIMMNAKEAPIEQPEEPKTEEVVSDPPEEAQPQEVEVELTPATKETDPGKAPTPPSSPLPEEDLPPMLPNTPPPVLQEKSSLPVVPVETPPPVLPVETPSPVLPVETPPPVLQEKTPSPVPPVETPSLVLQEKTPSPVLPVETPSPVLLMRTPPPVPQVKTPPPVPQGTTPLPVLLMRTPPPVPRVRTPSPVRQMRTPPPRPATLPSPGSADARTSFLHCNMLGRPQVPAKPASLVLANVSSSGRRHSTTPMAIPVPTPVTPVRSEESQKTSVVATPQTPPTPEPPAIQADPDSYETPKSLPYTIDGKPPIFSPRPKLGSIKKRQAPKPPGSKKEDKSEENGDELQRRGSITSIDRSVLQASKKNVNRFSLKRIFRKGSKEERATSPDSNASVTSTPSSPESPCRPEIIHPSNLDGRQVEVVSRVEQSPNSPTTPTTPTTPTDVNVATPLARPRPPPPPRTMSLPQNTANRPARPPPPQSMQLLQMRERASDPNAAKPEDSIYANLDSVKCRVAISAAASKAQRSGNTREQPEKSSPVSPDEGEYETVQFGDGRTLKRRRSVILGSLEENYGAVVGANHRALAQLLSVWLSRPLPAEVTSVSIPCYAGECRNVDEKTLVVMQILTELKKMQQEGATAANLDQFRVTRPKDATLAEIGPRVECEKDVAPNGSLPAVASRVCQLLAPTDTALAPLLDASDFDRSLNYLELKAWGPELAPVDREVSLQRWLDLERATALQSLAQNRGAGRMPIAQEMFISFLVEASAVGLALAAKLD</sequence>
<evidence type="ECO:0000256" key="1">
    <source>
        <dbReference type="SAM" id="MobiDB-lite"/>
    </source>
</evidence>
<feature type="compositionally biased region" description="Polar residues" evidence="1">
    <location>
        <begin position="1045"/>
        <end position="1061"/>
    </location>
</feature>
<accession>A0A8S1DGP2</accession>
<dbReference type="OrthoDB" id="6381867at2759"/>
<feature type="compositionally biased region" description="Polar residues" evidence="1">
    <location>
        <begin position="374"/>
        <end position="384"/>
    </location>
</feature>
<feature type="region of interest" description="Disordered" evidence="1">
    <location>
        <begin position="1043"/>
        <end position="1075"/>
    </location>
</feature>
<dbReference type="EMBL" id="CADEPI010000177">
    <property type="protein sequence ID" value="CAB3379053.1"/>
    <property type="molecule type" value="Genomic_DNA"/>
</dbReference>
<feature type="compositionally biased region" description="Low complexity" evidence="1">
    <location>
        <begin position="690"/>
        <end position="701"/>
    </location>
</feature>
<feature type="compositionally biased region" description="Basic and acidic residues" evidence="1">
    <location>
        <begin position="855"/>
        <end position="870"/>
    </location>
</feature>
<feature type="compositionally biased region" description="Pro residues" evidence="1">
    <location>
        <begin position="589"/>
        <end position="598"/>
    </location>
</feature>
<protein>
    <submittedName>
        <fullName evidence="2">Uncharacterized protein</fullName>
    </submittedName>
</protein>
<feature type="region of interest" description="Disordered" evidence="1">
    <location>
        <begin position="161"/>
        <end position="190"/>
    </location>
</feature>
<feature type="region of interest" description="Disordered" evidence="1">
    <location>
        <begin position="46"/>
        <end position="130"/>
    </location>
</feature>
<feature type="compositionally biased region" description="Pro residues" evidence="1">
    <location>
        <begin position="113"/>
        <end position="125"/>
    </location>
</feature>
<feature type="region of interest" description="Disordered" evidence="1">
    <location>
        <begin position="764"/>
        <end position="1003"/>
    </location>
</feature>
<feature type="compositionally biased region" description="Low complexity" evidence="1">
    <location>
        <begin position="956"/>
        <end position="965"/>
    </location>
</feature>
<evidence type="ECO:0000313" key="2">
    <source>
        <dbReference type="EMBL" id="CAB3379053.1"/>
    </source>
</evidence>
<feature type="region of interest" description="Disordered" evidence="1">
    <location>
        <begin position="496"/>
        <end position="737"/>
    </location>
</feature>
<organism evidence="2 3">
    <name type="scientific">Cloeon dipterum</name>
    <dbReference type="NCBI Taxonomy" id="197152"/>
    <lineage>
        <taxon>Eukaryota</taxon>
        <taxon>Metazoa</taxon>
        <taxon>Ecdysozoa</taxon>
        <taxon>Arthropoda</taxon>
        <taxon>Hexapoda</taxon>
        <taxon>Insecta</taxon>
        <taxon>Pterygota</taxon>
        <taxon>Palaeoptera</taxon>
        <taxon>Ephemeroptera</taxon>
        <taxon>Pisciforma</taxon>
        <taxon>Baetidae</taxon>
        <taxon>Cloeon</taxon>
    </lineage>
</organism>
<name>A0A8S1DGP2_9INSE</name>